<keyword evidence="1" id="KW-1133">Transmembrane helix</keyword>
<comment type="caution">
    <text evidence="2">The sequence shown here is derived from an EMBL/GenBank/DDBJ whole genome shotgun (WGS) entry which is preliminary data.</text>
</comment>
<evidence type="ECO:0000256" key="1">
    <source>
        <dbReference type="SAM" id="Phobius"/>
    </source>
</evidence>
<feature type="transmembrane region" description="Helical" evidence="1">
    <location>
        <begin position="44"/>
        <end position="60"/>
    </location>
</feature>
<organism evidence="2 3">
    <name type="scientific">Sphingobacterium spiritivorum ATCC 33861</name>
    <dbReference type="NCBI Taxonomy" id="525373"/>
    <lineage>
        <taxon>Bacteria</taxon>
        <taxon>Pseudomonadati</taxon>
        <taxon>Bacteroidota</taxon>
        <taxon>Sphingobacteriia</taxon>
        <taxon>Sphingobacteriales</taxon>
        <taxon>Sphingobacteriaceae</taxon>
        <taxon>Sphingobacterium</taxon>
    </lineage>
</organism>
<sequence>MAIVNVPLNNRLDAFQINDSTADQIREMLDIFQEWWNFWNNRRTFAAIVTIVLVLISCITK</sequence>
<dbReference type="Pfam" id="PF08592">
    <property type="entry name" value="Anthrone_oxy"/>
    <property type="match status" value="1"/>
</dbReference>
<keyword evidence="1" id="KW-0472">Membrane</keyword>
<gene>
    <name evidence="2" type="ORF">HMPREF0766_14116</name>
</gene>
<evidence type="ECO:0000313" key="2">
    <source>
        <dbReference type="EMBL" id="EFK56913.1"/>
    </source>
</evidence>
<keyword evidence="3" id="KW-1185">Reference proteome</keyword>
<evidence type="ECO:0000313" key="3">
    <source>
        <dbReference type="Proteomes" id="UP000006258"/>
    </source>
</evidence>
<dbReference type="InterPro" id="IPR013901">
    <property type="entry name" value="Anthrone_oxy"/>
</dbReference>
<accession>D7VT12</accession>
<keyword evidence="1" id="KW-0812">Transmembrane</keyword>
<dbReference type="OrthoDB" id="772592at2"/>
<dbReference type="AlphaFoldDB" id="D7VT12"/>
<proteinExistence type="predicted"/>
<dbReference type="HOGENOM" id="CLU_2920435_0_0_10"/>
<reference evidence="2" key="1">
    <citation type="submission" date="2010-07" db="EMBL/GenBank/DDBJ databases">
        <authorList>
            <person name="Muzny D."/>
            <person name="Qin X."/>
            <person name="Buhay C."/>
            <person name="Dugan-Rocha S."/>
            <person name="Ding Y."/>
            <person name="Chen G."/>
            <person name="Hawes A."/>
            <person name="Holder M."/>
            <person name="Jhangiani S."/>
            <person name="Johnson A."/>
            <person name="Khan Z."/>
            <person name="Li Z."/>
            <person name="Liu W."/>
            <person name="Liu X."/>
            <person name="Perez L."/>
            <person name="Shen H."/>
            <person name="Wang Q."/>
            <person name="Watt J."/>
            <person name="Xi L."/>
            <person name="Xin Y."/>
            <person name="Zhou J."/>
            <person name="Deng J."/>
            <person name="Jiang H."/>
            <person name="Liu Y."/>
            <person name="Qu J."/>
            <person name="Song X.-Z."/>
            <person name="Zhang L."/>
            <person name="Villasana D."/>
            <person name="Johnson A."/>
            <person name="Liu J."/>
            <person name="Liyanage D."/>
            <person name="Lorensuhewa L."/>
            <person name="Robinson T."/>
            <person name="Song A."/>
            <person name="Song B.-B."/>
            <person name="Dinh H."/>
            <person name="Thornton R."/>
            <person name="Coyle M."/>
            <person name="Francisco L."/>
            <person name="Jackson L."/>
            <person name="Javaid M."/>
            <person name="Korchina V."/>
            <person name="Kovar C."/>
            <person name="Mata R."/>
            <person name="Mathew T."/>
            <person name="Ngo R."/>
            <person name="Nguyen L."/>
            <person name="Nguyen N."/>
            <person name="Okwuonu G."/>
            <person name="Ongeri F."/>
            <person name="Pham C."/>
            <person name="Simmons D."/>
            <person name="Wilczek-Boney K."/>
            <person name="Hale W."/>
            <person name="Jakkamsetti A."/>
            <person name="Pham P."/>
            <person name="Ruth R."/>
            <person name="San Lucas F."/>
            <person name="Warren J."/>
            <person name="Zhang J."/>
            <person name="Zhao Z."/>
            <person name="Zhou C."/>
            <person name="Zhu D."/>
            <person name="Lee S."/>
            <person name="Bess C."/>
            <person name="Blankenburg K."/>
            <person name="Forbes L."/>
            <person name="Fu Q."/>
            <person name="Gubbala S."/>
            <person name="Hirani K."/>
            <person name="Jayaseelan J.C."/>
            <person name="Lara F."/>
            <person name="Munidasa M."/>
            <person name="Palculict T."/>
            <person name="Patil S."/>
            <person name="Pu L.-L."/>
            <person name="Saada N."/>
            <person name="Tang L."/>
            <person name="Weissenberger G."/>
            <person name="Zhu Y."/>
            <person name="Hemphill L."/>
            <person name="Shang Y."/>
            <person name="Youmans B."/>
            <person name="Ayvaz T."/>
            <person name="Ross M."/>
            <person name="Santibanez J."/>
            <person name="Aqrawi P."/>
            <person name="Gross S."/>
            <person name="Joshi V."/>
            <person name="Fowler G."/>
            <person name="Nazareth L."/>
            <person name="Reid J."/>
            <person name="Worley K."/>
            <person name="Petrosino J."/>
            <person name="Highlander S."/>
            <person name="Gibbs R."/>
        </authorList>
    </citation>
    <scope>NUCLEOTIDE SEQUENCE [LARGE SCALE GENOMIC DNA]</scope>
    <source>
        <strain evidence="2">ATCC 33861</strain>
    </source>
</reference>
<name>D7VT12_SPHSI</name>
<protein>
    <submittedName>
        <fullName evidence="2">Uncharacterized protein</fullName>
    </submittedName>
</protein>
<dbReference type="Proteomes" id="UP000006258">
    <property type="component" value="Unassembled WGS sequence"/>
</dbReference>
<dbReference type="EMBL" id="ACHA02000012">
    <property type="protein sequence ID" value="EFK56913.1"/>
    <property type="molecule type" value="Genomic_DNA"/>
</dbReference>